<accession>B1XZS6</accession>
<dbReference type="HOGENOM" id="CLU_132694_1_0_4"/>
<dbReference type="eggNOG" id="ENOG5032Z4K">
    <property type="taxonomic scope" value="Bacteria"/>
</dbReference>
<dbReference type="OrthoDB" id="13547at2"/>
<evidence type="ECO:0000313" key="1">
    <source>
        <dbReference type="EMBL" id="ACB32922.1"/>
    </source>
</evidence>
<dbReference type="SUPFAM" id="SSF81593">
    <property type="entry name" value="Nucleotidyltransferase substrate binding subunit/domain"/>
    <property type="match status" value="1"/>
</dbReference>
<proteinExistence type="predicted"/>
<reference evidence="1 2" key="1">
    <citation type="submission" date="2008-03" db="EMBL/GenBank/DDBJ databases">
        <title>Complete sequence of Leptothrix cholodnii SP-6.</title>
        <authorList>
            <consortium name="US DOE Joint Genome Institute"/>
            <person name="Copeland A."/>
            <person name="Lucas S."/>
            <person name="Lapidus A."/>
            <person name="Glavina del Rio T."/>
            <person name="Dalin E."/>
            <person name="Tice H."/>
            <person name="Bruce D."/>
            <person name="Goodwin L."/>
            <person name="Pitluck S."/>
            <person name="Chertkov O."/>
            <person name="Brettin T."/>
            <person name="Detter J.C."/>
            <person name="Han C."/>
            <person name="Kuske C.R."/>
            <person name="Schmutz J."/>
            <person name="Larimer F."/>
            <person name="Land M."/>
            <person name="Hauser L."/>
            <person name="Kyrpides N."/>
            <person name="Lykidis A."/>
            <person name="Emerson D."/>
            <person name="Richardson P."/>
        </authorList>
    </citation>
    <scope>NUCLEOTIDE SEQUENCE [LARGE SCALE GENOMIC DNA]</scope>
    <source>
        <strain evidence="2">ATCC 51168 / LMG 8142 / SP-6</strain>
    </source>
</reference>
<dbReference type="AlphaFoldDB" id="B1XZS6"/>
<protein>
    <recommendedName>
        <fullName evidence="3">DUF86 domain-containing protein</fullName>
    </recommendedName>
</protein>
<dbReference type="KEGG" id="lch:Lcho_0647"/>
<dbReference type="EMBL" id="CP001013">
    <property type="protein sequence ID" value="ACB32922.1"/>
    <property type="molecule type" value="Genomic_DNA"/>
</dbReference>
<organism evidence="1 2">
    <name type="scientific">Leptothrix cholodnii (strain ATCC 51168 / LMG 8142 / SP-6)</name>
    <name type="common">Leptothrix discophora (strain SP-6)</name>
    <dbReference type="NCBI Taxonomy" id="395495"/>
    <lineage>
        <taxon>Bacteria</taxon>
        <taxon>Pseudomonadati</taxon>
        <taxon>Pseudomonadota</taxon>
        <taxon>Betaproteobacteria</taxon>
        <taxon>Burkholderiales</taxon>
        <taxon>Sphaerotilaceae</taxon>
        <taxon>Leptothrix</taxon>
    </lineage>
</organism>
<evidence type="ECO:0000313" key="2">
    <source>
        <dbReference type="Proteomes" id="UP000001693"/>
    </source>
</evidence>
<keyword evidence="2" id="KW-1185">Reference proteome</keyword>
<sequence length="160" mass="17642">MTQAPDLADRLRFLLETVALEAQHLCDTDRRLFAEPFTAERASRLKTDALLSERADAFAARFARLQDTAGDKLLPALLRRLAEPVGSVFDNLDRAEKLGLLSQPSDEWVAARALRNRMVHEYVRDPSALAAALNEAHAAVPMLTAFVAACQAYVAARKLV</sequence>
<dbReference type="Proteomes" id="UP000001693">
    <property type="component" value="Chromosome"/>
</dbReference>
<dbReference type="RefSeq" id="WP_012345684.1">
    <property type="nucleotide sequence ID" value="NC_010524.1"/>
</dbReference>
<dbReference type="STRING" id="395495.Lcho_0647"/>
<name>B1XZS6_LEPCP</name>
<evidence type="ECO:0008006" key="3">
    <source>
        <dbReference type="Google" id="ProtNLM"/>
    </source>
</evidence>
<dbReference type="Gene3D" id="1.20.120.330">
    <property type="entry name" value="Nucleotidyltransferases domain 2"/>
    <property type="match status" value="1"/>
</dbReference>
<gene>
    <name evidence="1" type="ordered locus">Lcho_0647</name>
</gene>